<protein>
    <submittedName>
        <fullName evidence="2">Uncharacterized protein</fullName>
    </submittedName>
</protein>
<evidence type="ECO:0000256" key="1">
    <source>
        <dbReference type="SAM" id="MobiDB-lite"/>
    </source>
</evidence>
<organism evidence="2 3">
    <name type="scientific">Aspergillus cristatus</name>
    <name type="common">Chinese Fuzhuan brick tea-fermentation fungus</name>
    <name type="synonym">Eurotium cristatum</name>
    <dbReference type="NCBI Taxonomy" id="573508"/>
    <lineage>
        <taxon>Eukaryota</taxon>
        <taxon>Fungi</taxon>
        <taxon>Dikarya</taxon>
        <taxon>Ascomycota</taxon>
        <taxon>Pezizomycotina</taxon>
        <taxon>Eurotiomycetes</taxon>
        <taxon>Eurotiomycetidae</taxon>
        <taxon>Eurotiales</taxon>
        <taxon>Aspergillaceae</taxon>
        <taxon>Aspergillus</taxon>
        <taxon>Aspergillus subgen. Aspergillus</taxon>
    </lineage>
</organism>
<dbReference type="Proteomes" id="UP000094569">
    <property type="component" value="Unassembled WGS sequence"/>
</dbReference>
<dbReference type="STRING" id="573508.A0A1E3BJH1"/>
<name>A0A1E3BJH1_ASPCR</name>
<dbReference type="OrthoDB" id="4365810at2759"/>
<proteinExistence type="predicted"/>
<feature type="region of interest" description="Disordered" evidence="1">
    <location>
        <begin position="57"/>
        <end position="93"/>
    </location>
</feature>
<evidence type="ECO:0000313" key="3">
    <source>
        <dbReference type="Proteomes" id="UP000094569"/>
    </source>
</evidence>
<gene>
    <name evidence="2" type="ORF">SI65_04142</name>
</gene>
<feature type="region of interest" description="Disordered" evidence="1">
    <location>
        <begin position="432"/>
        <end position="471"/>
    </location>
</feature>
<accession>A0A1E3BJH1</accession>
<keyword evidence="3" id="KW-1185">Reference proteome</keyword>
<sequence>METQRLRGGGILHASPPGVGNVASQLAEAQDMSVAPTPTHWRSRNVMQHVLDDGSMESASMNENEGQERWQPGGSSRTPSRASEARSGIRRRKTLQKSWIGRPKHQTSLLDASKHAQVLVGALEAAQTQQQDIYQMVREQVQEHLAEELSNWKAEQQVHEGIYLERITNLELEVSKLRTELQISVPSLIVGSSLPLFWGSYCYHAAKERFPVFIRVVDAGYTNTGATMILLEKGTLGSMLLPNYKDLLVTAARQADPAVISVELPEQWYRVKVHGVPMKHYLTCGLALACEEIELGTEYQLKRNPTWLRSSKELHNSNQKGSTIVITVSSLEEARKLLINGIRFGGSRYKTEQYWETGADTVCPRCSQLGHRSFKAYGDHPPCCFICAGPHEGTEHVCRVVDCPAKPGTICQHIPAKCGTCGGPHPATAGNCPAKRAARKELRKRTTESKNISPPVESSRRSTSVEPAIPSSPGFTFTVVN</sequence>
<comment type="caution">
    <text evidence="2">The sequence shown here is derived from an EMBL/GenBank/DDBJ whole genome shotgun (WGS) entry which is preliminary data.</text>
</comment>
<dbReference type="AlphaFoldDB" id="A0A1E3BJH1"/>
<evidence type="ECO:0000313" key="2">
    <source>
        <dbReference type="EMBL" id="ODM21089.1"/>
    </source>
</evidence>
<dbReference type="VEuPathDB" id="FungiDB:SI65_04142"/>
<reference evidence="2 3" key="1">
    <citation type="journal article" date="2016" name="BMC Genomics">
        <title>Comparative genomic and transcriptomic analyses of the Fuzhuan brick tea-fermentation fungus Aspergillus cristatus.</title>
        <authorList>
            <person name="Ge Y."/>
            <person name="Wang Y."/>
            <person name="Liu Y."/>
            <person name="Tan Y."/>
            <person name="Ren X."/>
            <person name="Zhang X."/>
            <person name="Hyde K.D."/>
            <person name="Liu Y."/>
            <person name="Liu Z."/>
        </authorList>
    </citation>
    <scope>NUCLEOTIDE SEQUENCE [LARGE SCALE GENOMIC DNA]</scope>
    <source>
        <strain evidence="2 3">GZAAS20.1005</strain>
    </source>
</reference>
<dbReference type="EMBL" id="JXNT01000003">
    <property type="protein sequence ID" value="ODM21089.1"/>
    <property type="molecule type" value="Genomic_DNA"/>
</dbReference>